<dbReference type="PANTHER" id="PTHR45528:SF1">
    <property type="entry name" value="SENSOR HISTIDINE KINASE CPXA"/>
    <property type="match status" value="1"/>
</dbReference>
<dbReference type="InterPro" id="IPR003661">
    <property type="entry name" value="HisK_dim/P_dom"/>
</dbReference>
<dbReference type="EC" id="2.7.13.3" evidence="3"/>
<dbReference type="PROSITE" id="PS50885">
    <property type="entry name" value="HAMP"/>
    <property type="match status" value="1"/>
</dbReference>
<dbReference type="PRINTS" id="PR00344">
    <property type="entry name" value="BCTRLSENSOR"/>
</dbReference>
<feature type="compositionally biased region" description="Basic and acidic residues" evidence="14">
    <location>
        <begin position="88"/>
        <end position="109"/>
    </location>
</feature>
<dbReference type="InterPro" id="IPR050398">
    <property type="entry name" value="HssS/ArlS-like"/>
</dbReference>
<dbReference type="PANTHER" id="PTHR45528">
    <property type="entry name" value="SENSOR HISTIDINE KINASE CPXA"/>
    <property type="match status" value="1"/>
</dbReference>
<dbReference type="InterPro" id="IPR005467">
    <property type="entry name" value="His_kinase_dom"/>
</dbReference>
<evidence type="ECO:0000256" key="4">
    <source>
        <dbReference type="ARBA" id="ARBA00022475"/>
    </source>
</evidence>
<dbReference type="Gene3D" id="3.30.565.10">
    <property type="entry name" value="Histidine kinase-like ATPase, C-terminal domain"/>
    <property type="match status" value="1"/>
</dbReference>
<keyword evidence="9" id="KW-0418">Kinase</keyword>
<dbReference type="InterPro" id="IPR036890">
    <property type="entry name" value="HATPase_C_sf"/>
</dbReference>
<evidence type="ECO:0000256" key="15">
    <source>
        <dbReference type="SAM" id="Phobius"/>
    </source>
</evidence>
<dbReference type="OrthoDB" id="9804645at2"/>
<evidence type="ECO:0000256" key="12">
    <source>
        <dbReference type="ARBA" id="ARBA00023012"/>
    </source>
</evidence>
<evidence type="ECO:0000256" key="11">
    <source>
        <dbReference type="ARBA" id="ARBA00022989"/>
    </source>
</evidence>
<dbReference type="SMART" id="SM00387">
    <property type="entry name" value="HATPase_c"/>
    <property type="match status" value="1"/>
</dbReference>
<feature type="domain" description="HAMP" evidence="17">
    <location>
        <begin position="169"/>
        <end position="224"/>
    </location>
</feature>
<organism evidence="18 19">
    <name type="scientific">Maribrevibacterium harenarium</name>
    <dbReference type="NCBI Taxonomy" id="2589817"/>
    <lineage>
        <taxon>Bacteria</taxon>
        <taxon>Pseudomonadati</taxon>
        <taxon>Pseudomonadota</taxon>
        <taxon>Gammaproteobacteria</taxon>
        <taxon>Oceanospirillales</taxon>
        <taxon>Oceanospirillaceae</taxon>
        <taxon>Maribrevibacterium</taxon>
    </lineage>
</organism>
<dbReference type="AlphaFoldDB" id="A0A501WUI6"/>
<keyword evidence="7 15" id="KW-0812">Transmembrane</keyword>
<accession>A0A501WUI6</accession>
<keyword evidence="19" id="KW-1185">Reference proteome</keyword>
<keyword evidence="13 15" id="KW-0472">Membrane</keyword>
<proteinExistence type="predicted"/>
<dbReference type="InterPro" id="IPR003660">
    <property type="entry name" value="HAMP_dom"/>
</dbReference>
<dbReference type="GO" id="GO:0005524">
    <property type="term" value="F:ATP binding"/>
    <property type="evidence" value="ECO:0007669"/>
    <property type="project" value="UniProtKB-KW"/>
</dbReference>
<evidence type="ECO:0000259" key="16">
    <source>
        <dbReference type="PROSITE" id="PS50109"/>
    </source>
</evidence>
<dbReference type="CDD" id="cd00082">
    <property type="entry name" value="HisKA"/>
    <property type="match status" value="1"/>
</dbReference>
<dbReference type="InterPro" id="IPR004358">
    <property type="entry name" value="Sig_transdc_His_kin-like_C"/>
</dbReference>
<dbReference type="Proteomes" id="UP000315901">
    <property type="component" value="Unassembled WGS sequence"/>
</dbReference>
<feature type="region of interest" description="Disordered" evidence="14">
    <location>
        <begin position="87"/>
        <end position="116"/>
    </location>
</feature>
<evidence type="ECO:0000256" key="14">
    <source>
        <dbReference type="SAM" id="MobiDB-lite"/>
    </source>
</evidence>
<evidence type="ECO:0000256" key="5">
    <source>
        <dbReference type="ARBA" id="ARBA00022553"/>
    </source>
</evidence>
<dbReference type="GO" id="GO:0005886">
    <property type="term" value="C:plasma membrane"/>
    <property type="evidence" value="ECO:0007669"/>
    <property type="project" value="UniProtKB-SubCell"/>
</dbReference>
<dbReference type="PROSITE" id="PS50109">
    <property type="entry name" value="HIS_KIN"/>
    <property type="match status" value="1"/>
</dbReference>
<dbReference type="Pfam" id="PF02518">
    <property type="entry name" value="HATPase_c"/>
    <property type="match status" value="1"/>
</dbReference>
<dbReference type="EMBL" id="VFRR01000013">
    <property type="protein sequence ID" value="TPE51985.1"/>
    <property type="molecule type" value="Genomic_DNA"/>
</dbReference>
<evidence type="ECO:0000256" key="13">
    <source>
        <dbReference type="ARBA" id="ARBA00023136"/>
    </source>
</evidence>
<name>A0A501WUI6_9GAMM</name>
<keyword evidence="6" id="KW-0808">Transferase</keyword>
<protein>
    <recommendedName>
        <fullName evidence="3">histidine kinase</fullName>
        <ecNumber evidence="3">2.7.13.3</ecNumber>
    </recommendedName>
</protein>
<evidence type="ECO:0000313" key="18">
    <source>
        <dbReference type="EMBL" id="TPE51985.1"/>
    </source>
</evidence>
<dbReference type="InterPro" id="IPR003594">
    <property type="entry name" value="HATPase_dom"/>
</dbReference>
<comment type="caution">
    <text evidence="18">The sequence shown here is derived from an EMBL/GenBank/DDBJ whole genome shotgun (WGS) entry which is preliminary data.</text>
</comment>
<evidence type="ECO:0000256" key="1">
    <source>
        <dbReference type="ARBA" id="ARBA00000085"/>
    </source>
</evidence>
<dbReference type="Pfam" id="PF00512">
    <property type="entry name" value="HisKA"/>
    <property type="match status" value="1"/>
</dbReference>
<comment type="catalytic activity">
    <reaction evidence="1">
        <text>ATP + protein L-histidine = ADP + protein N-phospho-L-histidine.</text>
        <dbReference type="EC" id="2.7.13.3"/>
    </reaction>
</comment>
<evidence type="ECO:0000256" key="3">
    <source>
        <dbReference type="ARBA" id="ARBA00012438"/>
    </source>
</evidence>
<keyword evidence="8" id="KW-0547">Nucleotide-binding</keyword>
<dbReference type="SMART" id="SM00388">
    <property type="entry name" value="HisKA"/>
    <property type="match status" value="1"/>
</dbReference>
<dbReference type="Gene3D" id="1.10.287.130">
    <property type="match status" value="1"/>
</dbReference>
<dbReference type="SUPFAM" id="SSF47384">
    <property type="entry name" value="Homodimeric domain of signal transducing histidine kinase"/>
    <property type="match status" value="1"/>
</dbReference>
<comment type="subcellular location">
    <subcellularLocation>
        <location evidence="2">Cell membrane</location>
        <topology evidence="2">Multi-pass membrane protein</topology>
    </subcellularLocation>
</comment>
<dbReference type="Pfam" id="PF00672">
    <property type="entry name" value="HAMP"/>
    <property type="match status" value="1"/>
</dbReference>
<evidence type="ECO:0000256" key="2">
    <source>
        <dbReference type="ARBA" id="ARBA00004651"/>
    </source>
</evidence>
<evidence type="ECO:0000256" key="8">
    <source>
        <dbReference type="ARBA" id="ARBA00022741"/>
    </source>
</evidence>
<feature type="transmembrane region" description="Helical" evidence="15">
    <location>
        <begin position="151"/>
        <end position="172"/>
    </location>
</feature>
<evidence type="ECO:0000256" key="10">
    <source>
        <dbReference type="ARBA" id="ARBA00022840"/>
    </source>
</evidence>
<evidence type="ECO:0000256" key="6">
    <source>
        <dbReference type="ARBA" id="ARBA00022679"/>
    </source>
</evidence>
<evidence type="ECO:0000256" key="9">
    <source>
        <dbReference type="ARBA" id="ARBA00022777"/>
    </source>
</evidence>
<keyword evidence="12" id="KW-0902">Two-component regulatory system</keyword>
<keyword evidence="10" id="KW-0067">ATP-binding</keyword>
<keyword evidence="5" id="KW-0597">Phosphoprotein</keyword>
<evidence type="ECO:0000259" key="17">
    <source>
        <dbReference type="PROSITE" id="PS50885"/>
    </source>
</evidence>
<dbReference type="SMART" id="SM00304">
    <property type="entry name" value="HAMP"/>
    <property type="match status" value="1"/>
</dbReference>
<evidence type="ECO:0000313" key="19">
    <source>
        <dbReference type="Proteomes" id="UP000315901"/>
    </source>
</evidence>
<feature type="domain" description="Histidine kinase" evidence="16">
    <location>
        <begin position="232"/>
        <end position="444"/>
    </location>
</feature>
<dbReference type="RefSeq" id="WP_140588397.1">
    <property type="nucleotide sequence ID" value="NZ_VFRR01000013.1"/>
</dbReference>
<dbReference type="Gene3D" id="6.10.340.10">
    <property type="match status" value="1"/>
</dbReference>
<dbReference type="CDD" id="cd06225">
    <property type="entry name" value="HAMP"/>
    <property type="match status" value="1"/>
</dbReference>
<gene>
    <name evidence="18" type="ORF">FJM67_08420</name>
</gene>
<reference evidence="18 19" key="1">
    <citation type="submission" date="2019-06" db="EMBL/GenBank/DDBJ databases">
        <title>A novel bacterium of genus Marinomonas, isolated from coastal sand.</title>
        <authorList>
            <person name="Huang H."/>
            <person name="Mo K."/>
            <person name="Hu Y."/>
        </authorList>
    </citation>
    <scope>NUCLEOTIDE SEQUENCE [LARGE SCALE GENOMIC DNA]</scope>
    <source>
        <strain evidence="18 19">HB171799</strain>
    </source>
</reference>
<feature type="transmembrane region" description="Helical" evidence="15">
    <location>
        <begin position="6"/>
        <end position="27"/>
    </location>
</feature>
<dbReference type="GO" id="GO:0000155">
    <property type="term" value="F:phosphorelay sensor kinase activity"/>
    <property type="evidence" value="ECO:0007669"/>
    <property type="project" value="InterPro"/>
</dbReference>
<evidence type="ECO:0000256" key="7">
    <source>
        <dbReference type="ARBA" id="ARBA00022692"/>
    </source>
</evidence>
<dbReference type="InterPro" id="IPR036097">
    <property type="entry name" value="HisK_dim/P_sf"/>
</dbReference>
<sequence length="444" mass="50347">MRHTFFRVFLMILVANIAVVGAGMMLVEFTEKHNKVPESLLSKVGIELIERYEKYGLRALRDEVRKVERKLDGRIALFQENGLPLTQRSDRDSRERDDHHDEQDKDRRPPPAMPSIDERSAQFLQIRGGDGSQYLLVFRQRPQSDLVGPHFFMGLFFVGVLLSSGILAWWLLTPLRKLRTAVTEFGRSDMSARLSGRLIKRRDAFGDLARDFNDMSARIEGLMNSKERLLRDVSHELRTPLARIEVALTIAEDRHGQPAQEKYLSRIRSELHELDELIGQVLSLSRLEAASLKKQTIEVLPWLDSIIDDVAFECQLKNLSIERVGDKPTQFIGDPLQLRHAIENVLRNACFYVGQEGQVQVDLSQQGDYVQIAIKDNGPGVEEDKLEKIFHAFYRSSDAREAHSGGYGVGLAIAKRIVDAHHGSLQAYNRDTGGLAVVFSLPIN</sequence>
<dbReference type="SUPFAM" id="SSF55874">
    <property type="entry name" value="ATPase domain of HSP90 chaperone/DNA topoisomerase II/histidine kinase"/>
    <property type="match status" value="1"/>
</dbReference>
<keyword evidence="11 15" id="KW-1133">Transmembrane helix</keyword>
<dbReference type="SUPFAM" id="SSF158472">
    <property type="entry name" value="HAMP domain-like"/>
    <property type="match status" value="1"/>
</dbReference>
<keyword evidence="4" id="KW-1003">Cell membrane</keyword>